<evidence type="ECO:0000256" key="8">
    <source>
        <dbReference type="SAM" id="Phobius"/>
    </source>
</evidence>
<name>A0A9W4KKK3_9EURO</name>
<feature type="transmembrane region" description="Helical" evidence="8">
    <location>
        <begin position="375"/>
        <end position="394"/>
    </location>
</feature>
<dbReference type="OrthoDB" id="2849215at2759"/>
<dbReference type="EMBL" id="CAJVRC010000880">
    <property type="protein sequence ID" value="CAG8903072.1"/>
    <property type="molecule type" value="Genomic_DNA"/>
</dbReference>
<reference evidence="10" key="1">
    <citation type="submission" date="2021-07" db="EMBL/GenBank/DDBJ databases">
        <authorList>
            <person name="Branca A.L. A."/>
        </authorList>
    </citation>
    <scope>NUCLEOTIDE SEQUENCE</scope>
</reference>
<evidence type="ECO:0000313" key="11">
    <source>
        <dbReference type="Proteomes" id="UP001154252"/>
    </source>
</evidence>
<dbReference type="CDD" id="cd06434">
    <property type="entry name" value="GT2_HAS"/>
    <property type="match status" value="1"/>
</dbReference>
<evidence type="ECO:0000256" key="2">
    <source>
        <dbReference type="ARBA" id="ARBA00022676"/>
    </source>
</evidence>
<dbReference type="PANTHER" id="PTHR47844:SF1">
    <property type="entry name" value="EXOSTOSIN-LIKE 2"/>
    <property type="match status" value="1"/>
</dbReference>
<evidence type="ECO:0000256" key="5">
    <source>
        <dbReference type="ARBA" id="ARBA00022989"/>
    </source>
</evidence>
<feature type="transmembrane region" description="Helical" evidence="8">
    <location>
        <begin position="400"/>
        <end position="420"/>
    </location>
</feature>
<dbReference type="SUPFAM" id="SSF53448">
    <property type="entry name" value="Nucleotide-diphospho-sugar transferases"/>
    <property type="match status" value="1"/>
</dbReference>
<comment type="caution">
    <text evidence="10">The sequence shown here is derived from an EMBL/GenBank/DDBJ whole genome shotgun (WGS) entry which is preliminary data.</text>
</comment>
<evidence type="ECO:0000256" key="1">
    <source>
        <dbReference type="ARBA" id="ARBA00004370"/>
    </source>
</evidence>
<dbReference type="InterPro" id="IPR029044">
    <property type="entry name" value="Nucleotide-diphossugar_trans"/>
</dbReference>
<feature type="signal peptide" evidence="9">
    <location>
        <begin position="1"/>
        <end position="20"/>
    </location>
</feature>
<keyword evidence="3" id="KW-0808">Transferase</keyword>
<dbReference type="Gene3D" id="3.90.550.10">
    <property type="entry name" value="Spore Coat Polysaccharide Biosynthesis Protein SpsA, Chain A"/>
    <property type="match status" value="1"/>
</dbReference>
<evidence type="ECO:0008006" key="12">
    <source>
        <dbReference type="Google" id="ProtNLM"/>
    </source>
</evidence>
<comment type="subcellular location">
    <subcellularLocation>
        <location evidence="1">Membrane</location>
    </subcellularLocation>
</comment>
<dbReference type="GO" id="GO:0016020">
    <property type="term" value="C:membrane"/>
    <property type="evidence" value="ECO:0007669"/>
    <property type="project" value="UniProtKB-SubCell"/>
</dbReference>
<gene>
    <name evidence="10" type="ORF">PEGY_LOCUS7049</name>
</gene>
<keyword evidence="5 8" id="KW-1133">Transmembrane helix</keyword>
<protein>
    <recommendedName>
        <fullName evidence="12">Polysaccharide synthase Cps1</fullName>
    </recommendedName>
</protein>
<keyword evidence="9" id="KW-0732">Signal</keyword>
<keyword evidence="4 8" id="KW-0812">Transmembrane</keyword>
<evidence type="ECO:0000256" key="7">
    <source>
        <dbReference type="ARBA" id="ARBA00023180"/>
    </source>
</evidence>
<dbReference type="Proteomes" id="UP001154252">
    <property type="component" value="Unassembled WGS sequence"/>
</dbReference>
<keyword evidence="11" id="KW-1185">Reference proteome</keyword>
<organism evidence="10 11">
    <name type="scientific">Penicillium egyptiacum</name>
    <dbReference type="NCBI Taxonomy" id="1303716"/>
    <lineage>
        <taxon>Eukaryota</taxon>
        <taxon>Fungi</taxon>
        <taxon>Dikarya</taxon>
        <taxon>Ascomycota</taxon>
        <taxon>Pezizomycotina</taxon>
        <taxon>Eurotiomycetes</taxon>
        <taxon>Eurotiomycetidae</taxon>
        <taxon>Eurotiales</taxon>
        <taxon>Aspergillaceae</taxon>
        <taxon>Penicillium</taxon>
    </lineage>
</organism>
<dbReference type="Pfam" id="PF13641">
    <property type="entry name" value="Glyco_tranf_2_3"/>
    <property type="match status" value="1"/>
</dbReference>
<dbReference type="AlphaFoldDB" id="A0A9W4KKK3"/>
<keyword evidence="2" id="KW-0328">Glycosyltransferase</keyword>
<dbReference type="PANTHER" id="PTHR47844">
    <property type="entry name" value="SYNTHASE CPS1, PUTATIVE (AFU_ORTHOLOGUE AFUA_7G02500)-RELATED"/>
    <property type="match status" value="1"/>
</dbReference>
<feature type="chain" id="PRO_5040922190" description="Polysaccharide synthase Cps1" evidence="9">
    <location>
        <begin position="21"/>
        <end position="475"/>
    </location>
</feature>
<evidence type="ECO:0000313" key="10">
    <source>
        <dbReference type="EMBL" id="CAG8903072.1"/>
    </source>
</evidence>
<evidence type="ECO:0000256" key="6">
    <source>
        <dbReference type="ARBA" id="ARBA00023136"/>
    </source>
</evidence>
<evidence type="ECO:0000256" key="9">
    <source>
        <dbReference type="SAM" id="SignalP"/>
    </source>
</evidence>
<keyword evidence="7" id="KW-0325">Glycoprotein</keyword>
<sequence length="475" mass="55722">MAFPFMRAFVTLFLYRYTRLVFNLFSFWTFKPIPPPENPKLTSQDVTVIIPSLDGCGDELVETIRTILDNQPFELLLVTIEANRSKAEQMLSAMPASKSRIRLFTVKHPNKRRQMTRAIPEVRTAITLLADDDVSWPCTLLPWILAPFEKDEKYGGVVTCQRLRRAIAPSLSQRVWGFLGALYLERRNFDCGATTNVDGGLPCMSGRTVAYRTRILQNEAFTYAFTNEEWWFGKYQLNADDDNFITRWMVSHGWETYMQYHPEAEVLTTLEDNPRFLLQCARWSRSNWRSNLTSMFHEKHIWYRQPWSAYAVHLTTLSPPAFLGDILLVWLCHKATGSWGESLHDQSMTMLYLWIFTSKWIKLLGHYLRYPVDVLLVPVSVLFGYFHGAIKMYAVMTLNVIAQLSAFLIWTFCMLFTYICTFKSWTDFEFFFLFQTTWGSRDGADDYDAERMKKRTDADRMKQPYQPYYPQYLIK</sequence>
<dbReference type="GO" id="GO:0016757">
    <property type="term" value="F:glycosyltransferase activity"/>
    <property type="evidence" value="ECO:0007669"/>
    <property type="project" value="UniProtKB-KW"/>
</dbReference>
<accession>A0A9W4KKK3</accession>
<proteinExistence type="predicted"/>
<evidence type="ECO:0000256" key="4">
    <source>
        <dbReference type="ARBA" id="ARBA00022692"/>
    </source>
</evidence>
<dbReference type="InterPro" id="IPR052427">
    <property type="entry name" value="Glycosyltrans_GT2/GT47"/>
</dbReference>
<keyword evidence="6 8" id="KW-0472">Membrane</keyword>
<evidence type="ECO:0000256" key="3">
    <source>
        <dbReference type="ARBA" id="ARBA00022679"/>
    </source>
</evidence>